<proteinExistence type="inferred from homology"/>
<dbReference type="InterPro" id="IPR013328">
    <property type="entry name" value="6PGD_dom2"/>
</dbReference>
<evidence type="ECO:0000256" key="6">
    <source>
        <dbReference type="ARBA" id="ARBA00022857"/>
    </source>
</evidence>
<dbReference type="Pfam" id="PF02558">
    <property type="entry name" value="ApbA"/>
    <property type="match status" value="1"/>
</dbReference>
<protein>
    <recommendedName>
        <fullName evidence="4 10">2-dehydropantoate 2-reductase</fullName>
        <ecNumber evidence="3 10">1.1.1.169</ecNumber>
    </recommendedName>
    <alternativeName>
        <fullName evidence="8 10">Ketopantoate reductase</fullName>
    </alternativeName>
</protein>
<comment type="catalytic activity">
    <reaction evidence="9 10">
        <text>(R)-pantoate + NADP(+) = 2-dehydropantoate + NADPH + H(+)</text>
        <dbReference type="Rhea" id="RHEA:16233"/>
        <dbReference type="ChEBI" id="CHEBI:11561"/>
        <dbReference type="ChEBI" id="CHEBI:15378"/>
        <dbReference type="ChEBI" id="CHEBI:15980"/>
        <dbReference type="ChEBI" id="CHEBI:57783"/>
        <dbReference type="ChEBI" id="CHEBI:58349"/>
        <dbReference type="EC" id="1.1.1.169"/>
    </reaction>
</comment>
<reference evidence="13 14" key="1">
    <citation type="submission" date="2024-02" db="EMBL/GenBank/DDBJ databases">
        <title>Bacteria isolated from the canopy kelp, Nereocystis luetkeana.</title>
        <authorList>
            <person name="Pfister C.A."/>
            <person name="Younker I.T."/>
            <person name="Light S.H."/>
        </authorList>
    </citation>
    <scope>NUCLEOTIDE SEQUENCE [LARGE SCALE GENOMIC DNA]</scope>
    <source>
        <strain evidence="13 14">TI.2.07</strain>
    </source>
</reference>
<dbReference type="InterPro" id="IPR008927">
    <property type="entry name" value="6-PGluconate_DH-like_C_sf"/>
</dbReference>
<dbReference type="GO" id="GO:0008677">
    <property type="term" value="F:2-dehydropantoate 2-reductase activity"/>
    <property type="evidence" value="ECO:0007669"/>
    <property type="project" value="UniProtKB-EC"/>
</dbReference>
<dbReference type="SUPFAM" id="SSF48179">
    <property type="entry name" value="6-phosphogluconate dehydrogenase C-terminal domain-like"/>
    <property type="match status" value="1"/>
</dbReference>
<evidence type="ECO:0000256" key="4">
    <source>
        <dbReference type="ARBA" id="ARBA00019465"/>
    </source>
</evidence>
<feature type="domain" description="Ketopantoate reductase C-terminal" evidence="12">
    <location>
        <begin position="183"/>
        <end position="305"/>
    </location>
</feature>
<evidence type="ECO:0000256" key="1">
    <source>
        <dbReference type="ARBA" id="ARBA00004994"/>
    </source>
</evidence>
<dbReference type="EMBL" id="JBAKBA010000033">
    <property type="protein sequence ID" value="MEL0660097.1"/>
    <property type="molecule type" value="Genomic_DNA"/>
</dbReference>
<dbReference type="InterPro" id="IPR013752">
    <property type="entry name" value="KPA_reductase"/>
</dbReference>
<evidence type="ECO:0000256" key="3">
    <source>
        <dbReference type="ARBA" id="ARBA00013014"/>
    </source>
</evidence>
<evidence type="ECO:0000256" key="7">
    <source>
        <dbReference type="ARBA" id="ARBA00023002"/>
    </source>
</evidence>
<gene>
    <name evidence="13" type="ORF">V6255_13225</name>
</gene>
<sequence length="307" mass="34408">MIQIIGAGAIGCLWLAKLHQSGYPCHLVSRPSAKPPQQQLYFTDLQGQQHQFAISHSQQLLTSKVDVQQSTILVCVKAPQVLSALLNQQQHISPHQVIILMHNGYGCAEEVKHHFPENSIICATTANASLLNSPLNVTHTGIGPSYFGVFQSTYKLTIIDNNLKKHLEPLQNVMADVYWTEKILEKCWLKLIINAAINPLTAIHQITNGQLQASQYKALIQPLVLEVFSIAEAEQIDFELTELQQTVSNVIKATAGNYSSMNRDIFYGRETEIEYINGYLIKKAQQHNIATPILSDLYQQIKVLENR</sequence>
<evidence type="ECO:0000256" key="5">
    <source>
        <dbReference type="ARBA" id="ARBA00022655"/>
    </source>
</evidence>
<organism evidence="13 14">
    <name type="scientific">Psychromonas arctica</name>
    <dbReference type="NCBI Taxonomy" id="168275"/>
    <lineage>
        <taxon>Bacteria</taxon>
        <taxon>Pseudomonadati</taxon>
        <taxon>Pseudomonadota</taxon>
        <taxon>Gammaproteobacteria</taxon>
        <taxon>Alteromonadales</taxon>
        <taxon>Psychromonadaceae</taxon>
        <taxon>Psychromonas</taxon>
    </lineage>
</organism>
<comment type="function">
    <text evidence="10">Catalyzes the NADPH-dependent reduction of ketopantoate into pantoic acid.</text>
</comment>
<feature type="domain" description="Ketopantoate reductase N-terminal" evidence="11">
    <location>
        <begin position="2"/>
        <end position="150"/>
    </location>
</feature>
<dbReference type="PANTHER" id="PTHR43765:SF2">
    <property type="entry name" value="2-DEHYDROPANTOATE 2-REDUCTASE"/>
    <property type="match status" value="1"/>
</dbReference>
<evidence type="ECO:0000259" key="12">
    <source>
        <dbReference type="Pfam" id="PF08546"/>
    </source>
</evidence>
<evidence type="ECO:0000313" key="13">
    <source>
        <dbReference type="EMBL" id="MEL0660097.1"/>
    </source>
</evidence>
<keyword evidence="14" id="KW-1185">Reference proteome</keyword>
<dbReference type="InterPro" id="IPR013332">
    <property type="entry name" value="KPR_N"/>
</dbReference>
<dbReference type="Gene3D" id="3.40.50.720">
    <property type="entry name" value="NAD(P)-binding Rossmann-like Domain"/>
    <property type="match status" value="1"/>
</dbReference>
<dbReference type="InterPro" id="IPR036291">
    <property type="entry name" value="NAD(P)-bd_dom_sf"/>
</dbReference>
<dbReference type="Pfam" id="PF08546">
    <property type="entry name" value="ApbA_C"/>
    <property type="match status" value="1"/>
</dbReference>
<evidence type="ECO:0000259" key="11">
    <source>
        <dbReference type="Pfam" id="PF02558"/>
    </source>
</evidence>
<keyword evidence="6 10" id="KW-0521">NADP</keyword>
<evidence type="ECO:0000256" key="10">
    <source>
        <dbReference type="RuleBase" id="RU362068"/>
    </source>
</evidence>
<comment type="caution">
    <text evidence="13">The sequence shown here is derived from an EMBL/GenBank/DDBJ whole genome shotgun (WGS) entry which is preliminary data.</text>
</comment>
<accession>A0ABU9HET5</accession>
<dbReference type="InterPro" id="IPR003710">
    <property type="entry name" value="ApbA"/>
</dbReference>
<evidence type="ECO:0000313" key="14">
    <source>
        <dbReference type="Proteomes" id="UP001366060"/>
    </source>
</evidence>
<comment type="similarity">
    <text evidence="2 10">Belongs to the ketopantoate reductase family.</text>
</comment>
<dbReference type="NCBIfam" id="TIGR00745">
    <property type="entry name" value="apbA_panE"/>
    <property type="match status" value="1"/>
</dbReference>
<evidence type="ECO:0000256" key="9">
    <source>
        <dbReference type="ARBA" id="ARBA00048793"/>
    </source>
</evidence>
<keyword evidence="5 10" id="KW-0566">Pantothenate biosynthesis</keyword>
<dbReference type="EC" id="1.1.1.169" evidence="3 10"/>
<evidence type="ECO:0000256" key="8">
    <source>
        <dbReference type="ARBA" id="ARBA00032024"/>
    </source>
</evidence>
<dbReference type="InterPro" id="IPR050838">
    <property type="entry name" value="Ketopantoate_reductase"/>
</dbReference>
<keyword evidence="7 10" id="KW-0560">Oxidoreductase</keyword>
<name>A0ABU9HET5_9GAMM</name>
<evidence type="ECO:0000256" key="2">
    <source>
        <dbReference type="ARBA" id="ARBA00007870"/>
    </source>
</evidence>
<dbReference type="RefSeq" id="WP_341628585.1">
    <property type="nucleotide sequence ID" value="NZ_JBAKBA010000033.1"/>
</dbReference>
<dbReference type="SUPFAM" id="SSF51735">
    <property type="entry name" value="NAD(P)-binding Rossmann-fold domains"/>
    <property type="match status" value="1"/>
</dbReference>
<dbReference type="Gene3D" id="1.10.1040.10">
    <property type="entry name" value="N-(1-d-carboxylethyl)-l-norvaline Dehydrogenase, domain 2"/>
    <property type="match status" value="1"/>
</dbReference>
<dbReference type="Proteomes" id="UP001366060">
    <property type="component" value="Unassembled WGS sequence"/>
</dbReference>
<dbReference type="PANTHER" id="PTHR43765">
    <property type="entry name" value="2-DEHYDROPANTOATE 2-REDUCTASE-RELATED"/>
    <property type="match status" value="1"/>
</dbReference>
<comment type="pathway">
    <text evidence="1 10">Cofactor biosynthesis; (R)-pantothenate biosynthesis; (R)-pantoate from 3-methyl-2-oxobutanoate: step 2/2.</text>
</comment>